<protein>
    <submittedName>
        <fullName evidence="1">Uncharacterized protein</fullName>
    </submittedName>
</protein>
<sequence>MPKFAEATRNETLYRYTSHIRVRKSRTENANDRISGQCRAAAVIFRINEAGYRGNNGTKSQDQSWLNATSPDGKDHAVTEYLPRRTLDADYVLDLIATYIKDPCYV</sequence>
<reference evidence="1" key="1">
    <citation type="submission" date="2024-04" db="EMBL/GenBank/DDBJ databases">
        <authorList>
            <consortium name="Molecular Ecology Group"/>
        </authorList>
    </citation>
    <scope>NUCLEOTIDE SEQUENCE</scope>
</reference>
<dbReference type="AlphaFoldDB" id="A0AAV2PAL8"/>
<dbReference type="Proteomes" id="UP001497644">
    <property type="component" value="Chromosome 9"/>
</dbReference>
<organism evidence="1 2">
    <name type="scientific">Lasius platythorax</name>
    <dbReference type="NCBI Taxonomy" id="488582"/>
    <lineage>
        <taxon>Eukaryota</taxon>
        <taxon>Metazoa</taxon>
        <taxon>Ecdysozoa</taxon>
        <taxon>Arthropoda</taxon>
        <taxon>Hexapoda</taxon>
        <taxon>Insecta</taxon>
        <taxon>Pterygota</taxon>
        <taxon>Neoptera</taxon>
        <taxon>Endopterygota</taxon>
        <taxon>Hymenoptera</taxon>
        <taxon>Apocrita</taxon>
        <taxon>Aculeata</taxon>
        <taxon>Formicoidea</taxon>
        <taxon>Formicidae</taxon>
        <taxon>Formicinae</taxon>
        <taxon>Lasius</taxon>
        <taxon>Lasius</taxon>
    </lineage>
</organism>
<name>A0AAV2PAL8_9HYME</name>
<evidence type="ECO:0000313" key="2">
    <source>
        <dbReference type="Proteomes" id="UP001497644"/>
    </source>
</evidence>
<evidence type="ECO:0000313" key="1">
    <source>
        <dbReference type="EMBL" id="CAL1688811.1"/>
    </source>
</evidence>
<accession>A0AAV2PAL8</accession>
<dbReference type="EMBL" id="OZ034832">
    <property type="protein sequence ID" value="CAL1688811.1"/>
    <property type="molecule type" value="Genomic_DNA"/>
</dbReference>
<proteinExistence type="predicted"/>
<keyword evidence="2" id="KW-1185">Reference proteome</keyword>
<gene>
    <name evidence="1" type="ORF">LPLAT_LOCUS13858</name>
</gene>